<feature type="domain" description="Erythromycin biosynthesis protein CIII-like C-terminal" evidence="4">
    <location>
        <begin position="251"/>
        <end position="374"/>
    </location>
</feature>
<dbReference type="Pfam" id="PF06722">
    <property type="entry name" value="EryCIII-like_C"/>
    <property type="match status" value="1"/>
</dbReference>
<dbReference type="OrthoDB" id="140855at2"/>
<dbReference type="Proteomes" id="UP000287352">
    <property type="component" value="Unassembled WGS sequence"/>
</dbReference>
<dbReference type="RefSeq" id="WP_126582403.1">
    <property type="nucleotide sequence ID" value="NZ_BIFR01000002.1"/>
</dbReference>
<protein>
    <submittedName>
        <fullName evidence="5">Putative UDP-glucosyltransferase YjiC</fullName>
    </submittedName>
</protein>
<comment type="similarity">
    <text evidence="1">Belongs to the UDP-glycosyltransferase family.</text>
</comment>
<dbReference type="InterPro" id="IPR050271">
    <property type="entry name" value="UDP-glycosyltransferase"/>
</dbReference>
<dbReference type="InterPro" id="IPR010610">
    <property type="entry name" value="EryCIII-like_C"/>
</dbReference>
<dbReference type="GO" id="GO:0016758">
    <property type="term" value="F:hexosyltransferase activity"/>
    <property type="evidence" value="ECO:0007669"/>
    <property type="project" value="InterPro"/>
</dbReference>
<reference evidence="6" key="1">
    <citation type="submission" date="2018-12" db="EMBL/GenBank/DDBJ databases">
        <title>Tengunoibacter tsumagoiensis gen. nov., sp. nov., Dictyobacter kobayashii sp. nov., D. alpinus sp. nov., and D. joshuensis sp. nov. and description of Dictyobacteraceae fam. nov. within the order Ktedonobacterales isolated from Tengu-no-mugimeshi.</title>
        <authorList>
            <person name="Wang C.M."/>
            <person name="Zheng Y."/>
            <person name="Sakai Y."/>
            <person name="Toyoda A."/>
            <person name="Minakuchi Y."/>
            <person name="Abe K."/>
            <person name="Yokota A."/>
            <person name="Yabe S."/>
        </authorList>
    </citation>
    <scope>NUCLEOTIDE SEQUENCE [LARGE SCALE GENOMIC DNA]</scope>
    <source>
        <strain evidence="6">Uno3</strain>
    </source>
</reference>
<dbReference type="InterPro" id="IPR006326">
    <property type="entry name" value="UDPGT_MGT-like"/>
</dbReference>
<dbReference type="AlphaFoldDB" id="A0A402A755"/>
<evidence type="ECO:0000256" key="1">
    <source>
        <dbReference type="ARBA" id="ARBA00009995"/>
    </source>
</evidence>
<dbReference type="EMBL" id="BIFR01000002">
    <property type="protein sequence ID" value="GCE14875.1"/>
    <property type="molecule type" value="Genomic_DNA"/>
</dbReference>
<keyword evidence="6" id="KW-1185">Reference proteome</keyword>
<dbReference type="PANTHER" id="PTHR48043">
    <property type="entry name" value="EG:EG0003.4 PROTEIN-RELATED"/>
    <property type="match status" value="1"/>
</dbReference>
<dbReference type="SUPFAM" id="SSF53756">
    <property type="entry name" value="UDP-Glycosyltransferase/glycogen phosphorylase"/>
    <property type="match status" value="1"/>
</dbReference>
<dbReference type="GO" id="GO:0008194">
    <property type="term" value="F:UDP-glycosyltransferase activity"/>
    <property type="evidence" value="ECO:0007669"/>
    <property type="project" value="InterPro"/>
</dbReference>
<sequence>MKKYLFCAPPRYGHVNPTLAIIKTLVAQGAEVVYFCTEMFAGIVQSAGATFRPYLSTNLELATDPTASLESSDPIINECFYVFPQIVELARLEHADCIVYDEICLWGRMLAETLHLPAIKYMTTYARNEHFSYQTYANKFRNMYFPATLVASDVRKGLERFCATYNITPSITYENIFLHAEPLNIVFMPRAFHPLEETFDQERFKFVGPPIRTEDSPTNFPVDKLSNQPVIYASRGTVYNTIAGIIDIFLNAFGHREQQLVVALGPHIDPRVFGPLPENVLLHAQIPQLTVLRHTDIFITHGGMNSTMEALANGVPMVVFPHSGEESATAYRIQELKLGIAIDHNSMTVHTLRTAVETIQNDPEYRLNARRMQHILQQTTAVQDAVQEITAYGQKTVAHT</sequence>
<dbReference type="NCBIfam" id="TIGR01426">
    <property type="entry name" value="MGT"/>
    <property type="match status" value="1"/>
</dbReference>
<dbReference type="CDD" id="cd03784">
    <property type="entry name" value="GT1_Gtf-like"/>
    <property type="match status" value="1"/>
</dbReference>
<evidence type="ECO:0000256" key="2">
    <source>
        <dbReference type="ARBA" id="ARBA00022676"/>
    </source>
</evidence>
<proteinExistence type="inferred from homology"/>
<keyword evidence="3 5" id="KW-0808">Transferase</keyword>
<dbReference type="Gene3D" id="3.40.50.2000">
    <property type="entry name" value="Glycogen Phosphorylase B"/>
    <property type="match status" value="2"/>
</dbReference>
<dbReference type="FunFam" id="3.40.50.2000:FF:000072">
    <property type="entry name" value="Glycosyl transferase"/>
    <property type="match status" value="1"/>
</dbReference>
<accession>A0A402A755</accession>
<evidence type="ECO:0000259" key="4">
    <source>
        <dbReference type="Pfam" id="PF06722"/>
    </source>
</evidence>
<dbReference type="PANTHER" id="PTHR48043:SF145">
    <property type="entry name" value="FI06409P-RELATED"/>
    <property type="match status" value="1"/>
</dbReference>
<evidence type="ECO:0000313" key="6">
    <source>
        <dbReference type="Proteomes" id="UP000287352"/>
    </source>
</evidence>
<dbReference type="InterPro" id="IPR002213">
    <property type="entry name" value="UDP_glucos_trans"/>
</dbReference>
<comment type="caution">
    <text evidence="5">The sequence shown here is derived from an EMBL/GenBank/DDBJ whole genome shotgun (WGS) entry which is preliminary data.</text>
</comment>
<keyword evidence="2" id="KW-0328">Glycosyltransferase</keyword>
<organism evidence="5 6">
    <name type="scientific">Tengunoibacter tsumagoiensis</name>
    <dbReference type="NCBI Taxonomy" id="2014871"/>
    <lineage>
        <taxon>Bacteria</taxon>
        <taxon>Bacillati</taxon>
        <taxon>Chloroflexota</taxon>
        <taxon>Ktedonobacteria</taxon>
        <taxon>Ktedonobacterales</taxon>
        <taxon>Dictyobacteraceae</taxon>
        <taxon>Tengunoibacter</taxon>
    </lineage>
</organism>
<evidence type="ECO:0000313" key="5">
    <source>
        <dbReference type="EMBL" id="GCE14875.1"/>
    </source>
</evidence>
<evidence type="ECO:0000256" key="3">
    <source>
        <dbReference type="ARBA" id="ARBA00022679"/>
    </source>
</evidence>
<name>A0A402A755_9CHLR</name>
<gene>
    <name evidence="5" type="primary">yjiC_2</name>
    <name evidence="5" type="ORF">KTT_47340</name>
</gene>